<evidence type="ECO:0000256" key="2">
    <source>
        <dbReference type="SAM" id="SignalP"/>
    </source>
</evidence>
<evidence type="ECO:0000313" key="3">
    <source>
        <dbReference type="EMBL" id="PPQ74986.1"/>
    </source>
</evidence>
<sequence length="305" mass="34660">MRLTFSTHILFNVFLALWCIDLVHAEFSFDLSKIDCESRDFKTLKKVEKEINRQLEETDKLLNCWEKGEKETQRKLEPFLGSFESRSLKELRSGHRNIAKARLIVESIGDKDGFKHIIVQSQKKHTISVKCDVYNSDDIPSKVRAVMRGIVRFKVAPEKRVDMFVFDKCKKELSRIKVPPKRGTLGDDKALILAKWEADLVLLGKHYPEQLIWSKDFWVMLFELAASGFKPRDIPGQKSIYHKGFPWISKPSQCSSSKGASDCQSSKPQLPKGDDPDPDCRSCASGKDSDMDGGSDGQSNDRASD</sequence>
<dbReference type="AlphaFoldDB" id="A0A409W8Z2"/>
<evidence type="ECO:0000313" key="4">
    <source>
        <dbReference type="Proteomes" id="UP000284842"/>
    </source>
</evidence>
<comment type="caution">
    <text evidence="3">The sequence shown here is derived from an EMBL/GenBank/DDBJ whole genome shotgun (WGS) entry which is preliminary data.</text>
</comment>
<gene>
    <name evidence="3" type="ORF">CVT24_010282</name>
</gene>
<keyword evidence="4" id="KW-1185">Reference proteome</keyword>
<keyword evidence="2" id="KW-0732">Signal</keyword>
<feature type="chain" id="PRO_5019116503" evidence="2">
    <location>
        <begin position="26"/>
        <end position="305"/>
    </location>
</feature>
<proteinExistence type="predicted"/>
<feature type="region of interest" description="Disordered" evidence="1">
    <location>
        <begin position="252"/>
        <end position="305"/>
    </location>
</feature>
<name>A0A409W8Z2_9AGAR</name>
<protein>
    <submittedName>
        <fullName evidence="3">Uncharacterized protein</fullName>
    </submittedName>
</protein>
<reference evidence="3 4" key="1">
    <citation type="journal article" date="2018" name="Evol. Lett.">
        <title>Horizontal gene cluster transfer increased hallucinogenic mushroom diversity.</title>
        <authorList>
            <person name="Reynolds H.T."/>
            <person name="Vijayakumar V."/>
            <person name="Gluck-Thaler E."/>
            <person name="Korotkin H.B."/>
            <person name="Matheny P.B."/>
            <person name="Slot J.C."/>
        </authorList>
    </citation>
    <scope>NUCLEOTIDE SEQUENCE [LARGE SCALE GENOMIC DNA]</scope>
    <source>
        <strain evidence="3 4">2629</strain>
    </source>
</reference>
<feature type="signal peptide" evidence="2">
    <location>
        <begin position="1"/>
        <end position="25"/>
    </location>
</feature>
<dbReference type="InParanoid" id="A0A409W8Z2"/>
<feature type="compositionally biased region" description="Polar residues" evidence="1">
    <location>
        <begin position="252"/>
        <end position="268"/>
    </location>
</feature>
<dbReference type="Proteomes" id="UP000284842">
    <property type="component" value="Unassembled WGS sequence"/>
</dbReference>
<organism evidence="3 4">
    <name type="scientific">Panaeolus cyanescens</name>
    <dbReference type="NCBI Taxonomy" id="181874"/>
    <lineage>
        <taxon>Eukaryota</taxon>
        <taxon>Fungi</taxon>
        <taxon>Dikarya</taxon>
        <taxon>Basidiomycota</taxon>
        <taxon>Agaricomycotina</taxon>
        <taxon>Agaricomycetes</taxon>
        <taxon>Agaricomycetidae</taxon>
        <taxon>Agaricales</taxon>
        <taxon>Agaricineae</taxon>
        <taxon>Galeropsidaceae</taxon>
        <taxon>Panaeolus</taxon>
    </lineage>
</organism>
<dbReference type="EMBL" id="NHTK01005710">
    <property type="protein sequence ID" value="PPQ74986.1"/>
    <property type="molecule type" value="Genomic_DNA"/>
</dbReference>
<evidence type="ECO:0000256" key="1">
    <source>
        <dbReference type="SAM" id="MobiDB-lite"/>
    </source>
</evidence>
<accession>A0A409W8Z2</accession>